<evidence type="ECO:0000313" key="3">
    <source>
        <dbReference type="Proteomes" id="UP001596108"/>
    </source>
</evidence>
<evidence type="ECO:0008006" key="4">
    <source>
        <dbReference type="Google" id="ProtNLM"/>
    </source>
</evidence>
<accession>A0ABW0R4V2</accession>
<organism evidence="2 3">
    <name type="scientific">Cohnella yongneupensis</name>
    <dbReference type="NCBI Taxonomy" id="425006"/>
    <lineage>
        <taxon>Bacteria</taxon>
        <taxon>Bacillati</taxon>
        <taxon>Bacillota</taxon>
        <taxon>Bacilli</taxon>
        <taxon>Bacillales</taxon>
        <taxon>Paenibacillaceae</taxon>
        <taxon>Cohnella</taxon>
    </lineage>
</organism>
<keyword evidence="3" id="KW-1185">Reference proteome</keyword>
<dbReference type="Proteomes" id="UP001596108">
    <property type="component" value="Unassembled WGS sequence"/>
</dbReference>
<feature type="signal peptide" evidence="1">
    <location>
        <begin position="1"/>
        <end position="28"/>
    </location>
</feature>
<evidence type="ECO:0000313" key="2">
    <source>
        <dbReference type="EMBL" id="MFC5532244.1"/>
    </source>
</evidence>
<sequence length="297" mass="32604">MLQTLKKPVLLLMLIAMFTMVASGAAYANAKPSDKHPNSIKVSDAVTMIVHGLKLNIDNIRFIKKPEASDYYTKVKDTAPYAGDFIIAQFNGLGLPRDINPDAYVTREQFAKWLYGGLSTTGEYAWIELYIEVKDANKVTKGYMDSIQKLLIAGIASMDSLNRFWPTMEVTKGQAERMVKRAQAFVDNNKPAPQPENPEIGILSDVKISSEHWADGVDRVTVSALVPHRGYGLDIAGVQFIKGVAVVSYRVVQPDPAAFYAQVVTEVKAYAYVPAGSKAILGEQALSEPRETSTSNP</sequence>
<evidence type="ECO:0000256" key="1">
    <source>
        <dbReference type="SAM" id="SignalP"/>
    </source>
</evidence>
<gene>
    <name evidence="2" type="ORF">ACFPQ4_22750</name>
</gene>
<feature type="chain" id="PRO_5045417700" description="S-layer homology domain-containing protein" evidence="1">
    <location>
        <begin position="29"/>
        <end position="297"/>
    </location>
</feature>
<reference evidence="3" key="1">
    <citation type="journal article" date="2019" name="Int. J. Syst. Evol. Microbiol.">
        <title>The Global Catalogue of Microorganisms (GCM) 10K type strain sequencing project: providing services to taxonomists for standard genome sequencing and annotation.</title>
        <authorList>
            <consortium name="The Broad Institute Genomics Platform"/>
            <consortium name="The Broad Institute Genome Sequencing Center for Infectious Disease"/>
            <person name="Wu L."/>
            <person name="Ma J."/>
        </authorList>
    </citation>
    <scope>NUCLEOTIDE SEQUENCE [LARGE SCALE GENOMIC DNA]</scope>
    <source>
        <strain evidence="3">CGMCC 1.18578</strain>
    </source>
</reference>
<comment type="caution">
    <text evidence="2">The sequence shown here is derived from an EMBL/GenBank/DDBJ whole genome shotgun (WGS) entry which is preliminary data.</text>
</comment>
<dbReference type="RefSeq" id="WP_378114213.1">
    <property type="nucleotide sequence ID" value="NZ_JBHSNC010000057.1"/>
</dbReference>
<name>A0ABW0R4V2_9BACL</name>
<protein>
    <recommendedName>
        <fullName evidence="4">S-layer homology domain-containing protein</fullName>
    </recommendedName>
</protein>
<keyword evidence="1" id="KW-0732">Signal</keyword>
<proteinExistence type="predicted"/>
<dbReference type="EMBL" id="JBHSNC010000057">
    <property type="protein sequence ID" value="MFC5532244.1"/>
    <property type="molecule type" value="Genomic_DNA"/>
</dbReference>